<dbReference type="EMBL" id="BJXB01000033">
    <property type="protein sequence ID" value="GEM49379.1"/>
    <property type="molecule type" value="Genomic_DNA"/>
</dbReference>
<dbReference type="OrthoDB" id="145323at2"/>
<dbReference type="Proteomes" id="UP000321306">
    <property type="component" value="Unassembled WGS sequence"/>
</dbReference>
<gene>
    <name evidence="3" type="ORF">DC3_50140</name>
</gene>
<reference evidence="3 4" key="1">
    <citation type="submission" date="2019-07" db="EMBL/GenBank/DDBJ databases">
        <title>Whole genome shotgun sequence of Deinococcus cellulosilyticus NBRC 106333.</title>
        <authorList>
            <person name="Hosoyama A."/>
            <person name="Uohara A."/>
            <person name="Ohji S."/>
            <person name="Ichikawa N."/>
        </authorList>
    </citation>
    <scope>NUCLEOTIDE SEQUENCE [LARGE SCALE GENOMIC DNA]</scope>
    <source>
        <strain evidence="3 4">NBRC 106333</strain>
    </source>
</reference>
<organism evidence="3 4">
    <name type="scientific">Deinococcus cellulosilyticus (strain DSM 18568 / NBRC 106333 / KACC 11606 / 5516J-15)</name>
    <dbReference type="NCBI Taxonomy" id="1223518"/>
    <lineage>
        <taxon>Bacteria</taxon>
        <taxon>Thermotogati</taxon>
        <taxon>Deinococcota</taxon>
        <taxon>Deinococci</taxon>
        <taxon>Deinococcales</taxon>
        <taxon>Deinococcaceae</taxon>
        <taxon>Deinococcus</taxon>
    </lineage>
</organism>
<evidence type="ECO:0000313" key="4">
    <source>
        <dbReference type="Proteomes" id="UP000321306"/>
    </source>
</evidence>
<feature type="domain" description="Thiopeptide-type bacteriocin biosynthesis" evidence="2">
    <location>
        <begin position="766"/>
        <end position="1024"/>
    </location>
</feature>
<dbReference type="Pfam" id="PF04738">
    <property type="entry name" value="Lant_dehydr_N"/>
    <property type="match status" value="1"/>
</dbReference>
<sequence length="1049" mass="116834">MQRYQPGSHVMVRTPLLPLEDLPRGSLEETRKHIRRLLSRPEVQEAILIASPSLYAALPAYLLGEARTLDARQRRQIELGALKYLLRASARPTPYGTFCGVAVAALDEHFSIGVAPTALHRTVSQLDFSQVLAVAVECEALLTEEHNPRLYTHPATLRFGQRFFLENITRRGQGDNRCASIRATPAAEGILGLCAKGENLQTVLAWLDRQYPHRTRQQNFKALRHLMDAGFLFTDLRPSPMCADPVQHLLARIEGIPAFAVQAAQLREVQQLLTAADALPPGEGLDLYQQLGVAGTFSSARGEGTENNQDVQAPRRVDLVTALTQNRFSRAVAEEAAHSHALLLHLASRESQAPLERYLERFRERYGERLVPLLELLSAAVGLGPVEGYSRPAPLEPGPPPSMAFNAKDRYLFDLALRHQGKEEVQLREHEEALLALQSSVPVQTLPESGEIYVRVLAPSQEAIEAGQYQLVLGPMGAVSMAGKTFGRFARALPAEAYQQFKRQENTPGVRHANSSYFPISARLMNVNAQCASEAWEVPYGAPPLHEDRVILPSEILVGADGSGFFFISATDGSRVVVHANHMLSLQFAPNVVRFLEEASRQRQRAPLPFSWGRGAGLLPYLPRVVYGKTILSPRTWQVPRAVWLALRGQDESMVCAGVEDIRQTHGLPMRVEVGREDNLLVLDLDNPLHVAVLLEEVRKGEGEHLELRESFTQPEHLWKNAEAGAHLLEFVVPLFHPSPEPVSLPNVVQMETGWKDRVFPVGGEWIYLRLYPGFASRSELLRLHMAPLLEALAPQTRCAFHVLYNDPGEHIRLRVLPADGQHEMVLGRLMVWCADLRRNGLLREVVVTDYERELERYGGAGLMEMSEVAFHSSSRLVLRYLCDHPAEDPSARMAFTAWVSLLGLRQTFEPVLLRSFLSGLAAHNRTFLEGQLEPKRRYNEVKQLRGMLMVGRGHTPPQTLSPELAQAVSDHLHQQGKVFEQAALQLRPERFMAFVASHLHMHANRMGLSRIEEALVYQGMHDAVVALIHTAGRTPGQPEAGMVGSNGS</sequence>
<dbReference type="RefSeq" id="WP_146889828.1">
    <property type="nucleotide sequence ID" value="NZ_BJXB01000033.1"/>
</dbReference>
<protein>
    <submittedName>
        <fullName evidence="3">Uncharacterized protein</fullName>
    </submittedName>
</protein>
<dbReference type="AlphaFoldDB" id="A0A511N944"/>
<accession>A0A511N944</accession>
<keyword evidence="4" id="KW-1185">Reference proteome</keyword>
<proteinExistence type="predicted"/>
<evidence type="ECO:0000313" key="3">
    <source>
        <dbReference type="EMBL" id="GEM49379.1"/>
    </source>
</evidence>
<name>A0A511N944_DEIC1</name>
<comment type="caution">
    <text evidence="3">The sequence shown here is derived from an EMBL/GenBank/DDBJ whole genome shotgun (WGS) entry which is preliminary data.</text>
</comment>
<evidence type="ECO:0000259" key="2">
    <source>
        <dbReference type="Pfam" id="PF14028"/>
    </source>
</evidence>
<dbReference type="NCBIfam" id="TIGR03891">
    <property type="entry name" value="thiopep_ocin"/>
    <property type="match status" value="1"/>
</dbReference>
<dbReference type="InterPro" id="IPR006827">
    <property type="entry name" value="Lant_deHydtase_N"/>
</dbReference>
<feature type="domain" description="Lantibiotic dehydratase N-terminal" evidence="1">
    <location>
        <begin position="40"/>
        <end position="694"/>
    </location>
</feature>
<dbReference type="InterPro" id="IPR023809">
    <property type="entry name" value="Thiopep_bacteriocin_synth_dom"/>
</dbReference>
<dbReference type="Pfam" id="PF14028">
    <property type="entry name" value="Lant_dehydr_C"/>
    <property type="match status" value="1"/>
</dbReference>
<evidence type="ECO:0000259" key="1">
    <source>
        <dbReference type="Pfam" id="PF04738"/>
    </source>
</evidence>